<evidence type="ECO:0000313" key="2">
    <source>
        <dbReference type="EMBL" id="CAL1379090.1"/>
    </source>
</evidence>
<organism evidence="2 3">
    <name type="scientific">Linum trigynum</name>
    <dbReference type="NCBI Taxonomy" id="586398"/>
    <lineage>
        <taxon>Eukaryota</taxon>
        <taxon>Viridiplantae</taxon>
        <taxon>Streptophyta</taxon>
        <taxon>Embryophyta</taxon>
        <taxon>Tracheophyta</taxon>
        <taxon>Spermatophyta</taxon>
        <taxon>Magnoliopsida</taxon>
        <taxon>eudicotyledons</taxon>
        <taxon>Gunneridae</taxon>
        <taxon>Pentapetalae</taxon>
        <taxon>rosids</taxon>
        <taxon>fabids</taxon>
        <taxon>Malpighiales</taxon>
        <taxon>Linaceae</taxon>
        <taxon>Linum</taxon>
    </lineage>
</organism>
<proteinExistence type="predicted"/>
<keyword evidence="3" id="KW-1185">Reference proteome</keyword>
<evidence type="ECO:0008006" key="4">
    <source>
        <dbReference type="Google" id="ProtNLM"/>
    </source>
</evidence>
<protein>
    <recommendedName>
        <fullName evidence="4">DUF1918 domain-containing protein</fullName>
    </recommendedName>
</protein>
<feature type="region of interest" description="Disordered" evidence="1">
    <location>
        <begin position="1"/>
        <end position="24"/>
    </location>
</feature>
<sequence>MPAIDNGDDDGSHNEAIGREGRWRSKGIEVGQRLTVIEQRGRPMPTTMVTGDKTRFCIFWLSFEHDGMEKVAAASPGSRRRRCQRGKGI</sequence>
<dbReference type="AlphaFoldDB" id="A0AAV2E0L4"/>
<dbReference type="EMBL" id="OZ034816">
    <property type="protein sequence ID" value="CAL1379090.1"/>
    <property type="molecule type" value="Genomic_DNA"/>
</dbReference>
<feature type="compositionally biased region" description="Basic and acidic residues" evidence="1">
    <location>
        <begin position="10"/>
        <end position="24"/>
    </location>
</feature>
<gene>
    <name evidence="2" type="ORF">LTRI10_LOCUS20632</name>
</gene>
<dbReference type="Proteomes" id="UP001497516">
    <property type="component" value="Chromosome 3"/>
</dbReference>
<name>A0AAV2E0L4_9ROSI</name>
<accession>A0AAV2E0L4</accession>
<reference evidence="2 3" key="1">
    <citation type="submission" date="2024-04" db="EMBL/GenBank/DDBJ databases">
        <authorList>
            <person name="Fracassetti M."/>
        </authorList>
    </citation>
    <scope>NUCLEOTIDE SEQUENCE [LARGE SCALE GENOMIC DNA]</scope>
</reference>
<evidence type="ECO:0000256" key="1">
    <source>
        <dbReference type="SAM" id="MobiDB-lite"/>
    </source>
</evidence>
<evidence type="ECO:0000313" key="3">
    <source>
        <dbReference type="Proteomes" id="UP001497516"/>
    </source>
</evidence>